<dbReference type="InterPro" id="IPR050641">
    <property type="entry name" value="RIFMO-like"/>
</dbReference>
<reference evidence="6 7" key="1">
    <citation type="journal article" date="2019" name="Int. J. Syst. Evol. Microbiol.">
        <title>The Global Catalogue of Microorganisms (GCM) 10K type strain sequencing project: providing services to taxonomists for standard genome sequencing and annotation.</title>
        <authorList>
            <consortium name="The Broad Institute Genomics Platform"/>
            <consortium name="The Broad Institute Genome Sequencing Center for Infectious Disease"/>
            <person name="Wu L."/>
            <person name="Ma J."/>
        </authorList>
    </citation>
    <scope>NUCLEOTIDE SEQUENCE [LARGE SCALE GENOMIC DNA]</scope>
    <source>
        <strain evidence="6 7">JCM 4505</strain>
    </source>
</reference>
<dbReference type="InterPro" id="IPR002938">
    <property type="entry name" value="FAD-bd"/>
</dbReference>
<keyword evidence="2" id="KW-0285">Flavoprotein</keyword>
<dbReference type="PRINTS" id="PR00420">
    <property type="entry name" value="RNGMNOXGNASE"/>
</dbReference>
<evidence type="ECO:0000259" key="5">
    <source>
        <dbReference type="Pfam" id="PF01494"/>
    </source>
</evidence>
<protein>
    <submittedName>
        <fullName evidence="6">FAD-dependent oxidoreductase</fullName>
    </submittedName>
</protein>
<dbReference type="Gene3D" id="3.50.50.60">
    <property type="entry name" value="FAD/NAD(P)-binding domain"/>
    <property type="match status" value="1"/>
</dbReference>
<sequence length="541" mass="57885">MPVAITEAEVLIVGGGPVGLTARALLERWGVRALLVEKHGELSPFPRSRLVNVRSMEIFRGLGLAAGITANAFAPEYGRVRFRGTLHDRDYATAAMVGVNAPVPESPVIGVVTSQDRLEPALLGAADAPVRFGVELIGLAEEADGVVARLFDRGRGEETRVHARYVLAADGANSTVRGLLGIGTAGPGALGDFTTVVFDADFDRSRAPEPAGVYFTPYGSIGPLYPEGGWAWFGPTPDSPSPADWTDLVSRALGPGAGVRPDVLRVQHWVMNAFVAERLRHGRTLLAGDAAHAVPPIGGLGMNTGIADVHNLCWKLAGVVHGWATPGLLETYRTEREPVAHLTLGQAVANSRLLMDVQNRLREQLQTGEATSGPVELPWSERYFAQLGLVLGVTYRSAAVLTDGDAPPPPPDHGTRPSDGVAPPEPPEPPGEGTDYVPTAEPGHRMPHLWLSRDRSTIDAFGEWFTLLTRDPADRLGPAAGFWPLRIETLRDEHLGLCGLRPHGALLVRPDGHIAARWRDRAPSDSTLRRALTAITRSAPS</sequence>
<comment type="caution">
    <text evidence="6">The sequence shown here is derived from an EMBL/GenBank/DDBJ whole genome shotgun (WGS) entry which is preliminary data.</text>
</comment>
<evidence type="ECO:0000256" key="1">
    <source>
        <dbReference type="ARBA" id="ARBA00001974"/>
    </source>
</evidence>
<gene>
    <name evidence="6" type="ORF">GCM10010302_16700</name>
</gene>
<dbReference type="Proteomes" id="UP001501867">
    <property type="component" value="Unassembled WGS sequence"/>
</dbReference>
<accession>A0ABN0V7P5</accession>
<evidence type="ECO:0000256" key="3">
    <source>
        <dbReference type="ARBA" id="ARBA00022827"/>
    </source>
</evidence>
<dbReference type="Gene3D" id="3.40.30.120">
    <property type="match status" value="1"/>
</dbReference>
<dbReference type="PANTHER" id="PTHR43004:SF19">
    <property type="entry name" value="BINDING MONOOXYGENASE, PUTATIVE (JCVI)-RELATED"/>
    <property type="match status" value="1"/>
</dbReference>
<dbReference type="EMBL" id="BAAABV010000011">
    <property type="protein sequence ID" value="GAA0279657.1"/>
    <property type="molecule type" value="Genomic_DNA"/>
</dbReference>
<evidence type="ECO:0000256" key="4">
    <source>
        <dbReference type="SAM" id="MobiDB-lite"/>
    </source>
</evidence>
<dbReference type="InterPro" id="IPR036188">
    <property type="entry name" value="FAD/NAD-bd_sf"/>
</dbReference>
<comment type="cofactor">
    <cofactor evidence="1">
        <name>FAD</name>
        <dbReference type="ChEBI" id="CHEBI:57692"/>
    </cofactor>
</comment>
<dbReference type="PANTHER" id="PTHR43004">
    <property type="entry name" value="TRK SYSTEM POTASSIUM UPTAKE PROTEIN"/>
    <property type="match status" value="1"/>
</dbReference>
<feature type="region of interest" description="Disordered" evidence="4">
    <location>
        <begin position="401"/>
        <end position="442"/>
    </location>
</feature>
<organism evidence="6 7">
    <name type="scientific">Streptomyces polychromogenes</name>
    <dbReference type="NCBI Taxonomy" id="67342"/>
    <lineage>
        <taxon>Bacteria</taxon>
        <taxon>Bacillati</taxon>
        <taxon>Actinomycetota</taxon>
        <taxon>Actinomycetes</taxon>
        <taxon>Kitasatosporales</taxon>
        <taxon>Streptomycetaceae</taxon>
        <taxon>Streptomyces</taxon>
    </lineage>
</organism>
<dbReference type="Pfam" id="PF01494">
    <property type="entry name" value="FAD_binding_3"/>
    <property type="match status" value="1"/>
</dbReference>
<name>A0ABN0V7P5_9ACTN</name>
<evidence type="ECO:0000256" key="2">
    <source>
        <dbReference type="ARBA" id="ARBA00022630"/>
    </source>
</evidence>
<keyword evidence="3" id="KW-0274">FAD</keyword>
<evidence type="ECO:0000313" key="6">
    <source>
        <dbReference type="EMBL" id="GAA0279657.1"/>
    </source>
</evidence>
<dbReference type="SUPFAM" id="SSF51905">
    <property type="entry name" value="FAD/NAD(P)-binding domain"/>
    <property type="match status" value="1"/>
</dbReference>
<feature type="domain" description="FAD-binding" evidence="5">
    <location>
        <begin position="7"/>
        <end position="343"/>
    </location>
</feature>
<keyword evidence="7" id="KW-1185">Reference proteome</keyword>
<dbReference type="Gene3D" id="3.30.9.10">
    <property type="entry name" value="D-Amino Acid Oxidase, subunit A, domain 2"/>
    <property type="match status" value="1"/>
</dbReference>
<proteinExistence type="predicted"/>
<dbReference type="RefSeq" id="WP_344154948.1">
    <property type="nucleotide sequence ID" value="NZ_BAAABV010000011.1"/>
</dbReference>
<dbReference type="Pfam" id="PF21274">
    <property type="entry name" value="Rng_hyd_C"/>
    <property type="match status" value="1"/>
</dbReference>
<evidence type="ECO:0000313" key="7">
    <source>
        <dbReference type="Proteomes" id="UP001501867"/>
    </source>
</evidence>